<sequence>MANSKVNILGTDYEIVVKKYGDDEAFERRSIDGYCDHLLKQIVICDMTTYKGWENEPVETAKEAQKQTLRHEIVHAFFSESGLSDSGLSFEGAWCKNEELVDWIAWQGPKIHKAWEMANAI</sequence>
<evidence type="ECO:0000313" key="1">
    <source>
        <dbReference type="EMBL" id="DAE19457.1"/>
    </source>
</evidence>
<organism evidence="1">
    <name type="scientific">Podoviridae sp. ctyDR6</name>
    <dbReference type="NCBI Taxonomy" id="2825288"/>
    <lineage>
        <taxon>Viruses</taxon>
        <taxon>Duplodnaviria</taxon>
        <taxon>Heunggongvirae</taxon>
        <taxon>Uroviricota</taxon>
        <taxon>Caudoviricetes</taxon>
    </lineage>
</organism>
<protein>
    <submittedName>
        <fullName evidence="1">Peptidase</fullName>
    </submittedName>
</protein>
<dbReference type="EMBL" id="BK015675">
    <property type="protein sequence ID" value="DAE19457.1"/>
    <property type="molecule type" value="Genomic_DNA"/>
</dbReference>
<proteinExistence type="predicted"/>
<accession>A0A8S5QKX4</accession>
<name>A0A8S5QKX4_9CAUD</name>
<reference evidence="1" key="1">
    <citation type="journal article" date="2021" name="Proc. Natl. Acad. Sci. U.S.A.">
        <title>A Catalog of Tens of Thousands of Viruses from Human Metagenomes Reveals Hidden Associations with Chronic Diseases.</title>
        <authorList>
            <person name="Tisza M.J."/>
            <person name="Buck C.B."/>
        </authorList>
    </citation>
    <scope>NUCLEOTIDE SEQUENCE</scope>
    <source>
        <strain evidence="1">CtyDR6</strain>
    </source>
</reference>